<dbReference type="AlphaFoldDB" id="A0A915DP24"/>
<reference evidence="4" key="1">
    <citation type="submission" date="2022-11" db="UniProtKB">
        <authorList>
            <consortium name="WormBaseParasite"/>
        </authorList>
    </citation>
    <scope>IDENTIFICATION</scope>
</reference>
<organism evidence="3 4">
    <name type="scientific">Ditylenchus dipsaci</name>
    <dbReference type="NCBI Taxonomy" id="166011"/>
    <lineage>
        <taxon>Eukaryota</taxon>
        <taxon>Metazoa</taxon>
        <taxon>Ecdysozoa</taxon>
        <taxon>Nematoda</taxon>
        <taxon>Chromadorea</taxon>
        <taxon>Rhabditida</taxon>
        <taxon>Tylenchina</taxon>
        <taxon>Tylenchomorpha</taxon>
        <taxon>Sphaerularioidea</taxon>
        <taxon>Anguinidae</taxon>
        <taxon>Anguininae</taxon>
        <taxon>Ditylenchus</taxon>
    </lineage>
</organism>
<dbReference type="Pfam" id="PF09612">
    <property type="entry name" value="HtrL_YibB"/>
    <property type="match status" value="1"/>
</dbReference>
<name>A0A915DP24_9BILA</name>
<keyword evidence="2" id="KW-0812">Transmembrane</keyword>
<protein>
    <submittedName>
        <fullName evidence="4">Uncharacterized protein</fullName>
    </submittedName>
</protein>
<accession>A0A915DP24</accession>
<evidence type="ECO:0000256" key="1">
    <source>
        <dbReference type="SAM" id="MobiDB-lite"/>
    </source>
</evidence>
<feature type="compositionally biased region" description="Low complexity" evidence="1">
    <location>
        <begin position="475"/>
        <end position="487"/>
    </location>
</feature>
<feature type="compositionally biased region" description="Basic residues" evidence="1">
    <location>
        <begin position="459"/>
        <end position="469"/>
    </location>
</feature>
<proteinExistence type="predicted"/>
<feature type="region of interest" description="Disordered" evidence="1">
    <location>
        <begin position="457"/>
        <end position="489"/>
    </location>
</feature>
<keyword evidence="2" id="KW-0472">Membrane</keyword>
<keyword evidence="2" id="KW-1133">Transmembrane helix</keyword>
<sequence>MSLLGHLQWGSSTKRQPAAAADYSSLPLHRLRPSPTSSLIENTGCQRRESGSRQHDYSNCCICLCIFFILSIIFALLYILVLKPIVEAHSRHAYNTYSSGISHAQDNTYDTNNITHRPDDFKVNNVVVSTAAPTVDHTVSPIIDSTLEITTVNYDQPNISTVDKYTQTVNSLISNIKTTEPTVSPPVHNLTVNSSHQSYPDPTFIVFNKWASSYASVSVKQPTLIAEIEKSSNFEATNTSTSIPSMIMPITTAEPDLYTTPSTTDSATTTIPEVYPEVNPVAGPPSSRESEYDDLFWMRRSRPAGHPNYSHNTYQLVGPKAADENDLKEIIEQVDHKEDTASLPPIQSTTISTTASVKPVGSLINYREIQPTGLVIGDGLDVDIQPVQITLGLDEEIIGPVKPHPDSSKTSGLQSPEEPVWRRLPPKLVNESEPTPPLPPALVRPFAISATITTVRKQAGGKKARHKSSEKKSNSNKSISSKTSNKNLVRKRRQAPIIVTSLMDIGRGNWSRFTRHFDQYLDFFLNVLRLENYFIIYCEKKVIDFLNTIDGLDWDRLQVVEITLSDLPFYRWKDEIQEIMNYEQLNWSSDWDIQMKTHPEAVYSDYNILVNSKPYFLYNATQISKFDPFKADDKQFFVWVDAGYGHGSAEAIPTNLWSPKQLKSGQITLVKLTTVVERVERYTLEMVYRKQKSVISGGFLAGDVSTISRFYTFFVKTFMELLDEGRVDDDQTTLLATILEYRSTFNVLHGGWFDAFKLLPSQ</sequence>
<dbReference type="WBParaSite" id="jg22106">
    <property type="protein sequence ID" value="jg22106"/>
    <property type="gene ID" value="jg22106"/>
</dbReference>
<keyword evidence="3" id="KW-1185">Reference proteome</keyword>
<feature type="transmembrane region" description="Helical" evidence="2">
    <location>
        <begin position="57"/>
        <end position="81"/>
    </location>
</feature>
<dbReference type="InterPro" id="IPR011735">
    <property type="entry name" value="WlaTC/HtrL_glycosyltransf"/>
</dbReference>
<evidence type="ECO:0000313" key="4">
    <source>
        <dbReference type="WBParaSite" id="jg22106"/>
    </source>
</evidence>
<feature type="region of interest" description="Disordered" evidence="1">
    <location>
        <begin position="398"/>
        <end position="420"/>
    </location>
</feature>
<evidence type="ECO:0000256" key="2">
    <source>
        <dbReference type="SAM" id="Phobius"/>
    </source>
</evidence>
<dbReference type="Proteomes" id="UP000887574">
    <property type="component" value="Unplaced"/>
</dbReference>
<evidence type="ECO:0000313" key="3">
    <source>
        <dbReference type="Proteomes" id="UP000887574"/>
    </source>
</evidence>